<evidence type="ECO:0000313" key="2">
    <source>
        <dbReference type="Proteomes" id="UP000216113"/>
    </source>
</evidence>
<organism evidence="1 2">
    <name type="scientific">Pseudomonas fragi</name>
    <dbReference type="NCBI Taxonomy" id="296"/>
    <lineage>
        <taxon>Bacteria</taxon>
        <taxon>Pseudomonadati</taxon>
        <taxon>Pseudomonadota</taxon>
        <taxon>Gammaproteobacteria</taxon>
        <taxon>Pseudomonadales</taxon>
        <taxon>Pseudomonadaceae</taxon>
        <taxon>Pseudomonas</taxon>
    </lineage>
</organism>
<evidence type="ECO:0000313" key="1">
    <source>
        <dbReference type="EMBL" id="OZY41031.1"/>
    </source>
</evidence>
<accession>A0A266LSK6</accession>
<gene>
    <name evidence="1" type="ORF">CJF43_14120</name>
</gene>
<sequence>MLSCLRLSWELAHALVVFDVEPQARMFKLALLRDFELAGLEILYPLVANVSRLPFFTAVT</sequence>
<name>A0A266LSK6_PSEFR</name>
<protein>
    <submittedName>
        <fullName evidence="1">Uncharacterized protein</fullName>
    </submittedName>
</protein>
<dbReference type="Proteomes" id="UP000216113">
    <property type="component" value="Unassembled WGS sequence"/>
</dbReference>
<dbReference type="EMBL" id="NQKL01000010">
    <property type="protein sequence ID" value="OZY41031.1"/>
    <property type="molecule type" value="Genomic_DNA"/>
</dbReference>
<dbReference type="AlphaFoldDB" id="A0A266LSK6"/>
<reference evidence="1 2" key="1">
    <citation type="submission" date="2017-08" db="EMBL/GenBank/DDBJ databases">
        <title>Genomic and metabolic characterisation of spoilage-associated Pseudomonas species.</title>
        <authorList>
            <person name="Stanborough T."/>
            <person name="Fegan N."/>
            <person name="Powell S.M."/>
            <person name="Singh T."/>
            <person name="Tamplin M.L."/>
            <person name="Chandry P.S."/>
        </authorList>
    </citation>
    <scope>NUCLEOTIDE SEQUENCE [LARGE SCALE GENOMIC DNA]</scope>
    <source>
        <strain evidence="1 2">F1820</strain>
    </source>
</reference>
<proteinExistence type="predicted"/>
<comment type="caution">
    <text evidence="1">The sequence shown here is derived from an EMBL/GenBank/DDBJ whole genome shotgun (WGS) entry which is preliminary data.</text>
</comment>